<comment type="subcellular location">
    <subcellularLocation>
        <location evidence="1">Membrane</location>
        <topology evidence="1">Single-pass membrane protein</topology>
    </subcellularLocation>
</comment>
<dbReference type="PROSITE" id="PS51778">
    <property type="entry name" value="VAST"/>
    <property type="match status" value="2"/>
</dbReference>
<proteinExistence type="predicted"/>
<accession>A0A164XI59</accession>
<dbReference type="AlphaFoldDB" id="A0A164XI59"/>
<sequence length="1020" mass="115558">MRLFVYVLEGRDWIVEESYVKLQVGKFKSKTRVLKNTKNPVWNEEFAFRVHDLEEELVVSVYHPRDDPGFFNGCGELVGRVKIPVWSVADEDNMNFPPTWFTIQRPKSSKSGNRDAGKILVTLSLHGRDPENNSSEPPLYAQPNIINGNGEDWEGMYASSQDNTNSKSPSRHKILGGKHLMKPIAGRLKKLFNKNEDSSTVDDSSELSTTVSDYEDCVDEHPAEEPISGLSFDELMEMVRSATIDREMPENLQGGVLVDQTYVVPPKELNEVLFAPNSQFKRDLSDLQGTTDVQEGPWNWKSEEKSSLTRVVAYTNPPSKLVKAVKATEEQTYIKANGSEFSVSVNVSTPDAPYGSTFKIEILYKITPGPTLSSGEETSHLIISWSINFHHNTMMRGMIEGGVRQGLKDSFDQFAGLLSQNYRTSDPSAMSNKDQMLENLQTEHQSDWELAIEYFWNFTVISTIFTVMYVFVHILLSGTSKLQGLEFHGLDLPDSFGELITSGILVLQLERVYVMASHFIEARFRKGSDHGVKAQGDGWVLTVALIEGTNLASLDSEELPDPYVVLTCNGKTRTSSVKLQTLDPQWNEILEFDATEEPPSVVDVEVFDFDGPFDQAVSLGHAEINLLKHNSTELADMWVPLEGKLAQASQSMVHLRIFLDNNNGVDTIKEYLNKMEKEVGKKLNLRSPHRNSTFQKLFSLPPEEFLISDFSCSLKRKMPLQGRLFLSSRIVGFYANLFGHKTKFFFLWEDIDDVQVLPPSLASFGSPLLVIVLRNGRGLDARHGAKSQDDQGRLRFYFHSFVSFSAASRTIMALWKTRTLSPEQKAEIAEEQQEQDGKSTVPDEDFASIVEDVKMSKIYSAEIPVNVKSLMEIFDGGYMEHVVMERSGCLNYVTTSWEEVNSNVFERRMYFKFNRQVSIFGGDVTCTQQKSPISNGWIVNESMVLHDVPFGDYFRVQLRYEIENSKLSISSCKCDVYIGVMWLKSTKFQDRVTSNIVTKFKHRLKEIFEQVEREILLASQ</sequence>
<dbReference type="PANTHER" id="PTHR46296:SF7">
    <property type="entry name" value="C2 DOMAIN-CONTAINING PROTEIN"/>
    <property type="match status" value="1"/>
</dbReference>
<dbReference type="SUPFAM" id="SSF49562">
    <property type="entry name" value="C2 domain (Calcium/lipid-binding domain, CaLB)"/>
    <property type="match status" value="2"/>
</dbReference>
<dbReference type="Gramene" id="KZM93211">
    <property type="protein sequence ID" value="KZM93211"/>
    <property type="gene ID" value="DCAR_016456"/>
</dbReference>
<gene>
    <name evidence="6" type="ORF">DCAR_0518809</name>
</gene>
<dbReference type="KEGG" id="dcr:108223328"/>
<dbReference type="Pfam" id="PF00168">
    <property type="entry name" value="C2"/>
    <property type="match status" value="2"/>
</dbReference>
<keyword evidence="2" id="KW-0812">Transmembrane</keyword>
<dbReference type="Gene3D" id="2.60.40.150">
    <property type="entry name" value="C2 domain"/>
    <property type="match status" value="2"/>
</dbReference>
<dbReference type="OMA" id="EQQSDWE"/>
<dbReference type="Gene3D" id="2.30.29.30">
    <property type="entry name" value="Pleckstrin-homology domain (PH domain)/Phosphotyrosine-binding domain (PTB)"/>
    <property type="match status" value="1"/>
</dbReference>
<dbReference type="Proteomes" id="UP000077755">
    <property type="component" value="Chromosome 5"/>
</dbReference>
<dbReference type="OrthoDB" id="67700at2759"/>
<evidence type="ECO:0000256" key="4">
    <source>
        <dbReference type="ARBA" id="ARBA00023136"/>
    </source>
</evidence>
<dbReference type="SMART" id="SM00239">
    <property type="entry name" value="C2"/>
    <property type="match status" value="2"/>
</dbReference>
<dbReference type="Pfam" id="PF16016">
    <property type="entry name" value="VASt"/>
    <property type="match status" value="2"/>
</dbReference>
<keyword evidence="4" id="KW-0472">Membrane</keyword>
<dbReference type="PROSITE" id="PS50004">
    <property type="entry name" value="C2"/>
    <property type="match status" value="2"/>
</dbReference>
<dbReference type="InterPro" id="IPR011993">
    <property type="entry name" value="PH-like_dom_sf"/>
</dbReference>
<dbReference type="InterPro" id="IPR035892">
    <property type="entry name" value="C2_domain_sf"/>
</dbReference>
<keyword evidence="3" id="KW-1133">Transmembrane helix</keyword>
<dbReference type="EMBL" id="CP093347">
    <property type="protein sequence ID" value="WOG99457.1"/>
    <property type="molecule type" value="Genomic_DNA"/>
</dbReference>
<dbReference type="InterPro" id="IPR044511">
    <property type="entry name" value="At1g03370/At5g50170-like"/>
</dbReference>
<protein>
    <submittedName>
        <fullName evidence="6">Uncharacterized protein</fullName>
    </submittedName>
</protein>
<feature type="compositionally biased region" description="Polar residues" evidence="5">
    <location>
        <begin position="158"/>
        <end position="168"/>
    </location>
</feature>
<evidence type="ECO:0000313" key="6">
    <source>
        <dbReference type="EMBL" id="WOG99457.1"/>
    </source>
</evidence>
<feature type="region of interest" description="Disordered" evidence="5">
    <location>
        <begin position="151"/>
        <end position="174"/>
    </location>
</feature>
<dbReference type="Pfam" id="PF02893">
    <property type="entry name" value="GRAM"/>
    <property type="match status" value="1"/>
</dbReference>
<evidence type="ECO:0000313" key="7">
    <source>
        <dbReference type="Proteomes" id="UP000077755"/>
    </source>
</evidence>
<dbReference type="SMART" id="SM00568">
    <property type="entry name" value="GRAM"/>
    <property type="match status" value="1"/>
</dbReference>
<evidence type="ECO:0000256" key="2">
    <source>
        <dbReference type="ARBA" id="ARBA00022692"/>
    </source>
</evidence>
<dbReference type="InterPro" id="IPR004182">
    <property type="entry name" value="GRAM"/>
</dbReference>
<organism evidence="6 7">
    <name type="scientific">Daucus carota subsp. sativus</name>
    <name type="common">Carrot</name>
    <dbReference type="NCBI Taxonomy" id="79200"/>
    <lineage>
        <taxon>Eukaryota</taxon>
        <taxon>Viridiplantae</taxon>
        <taxon>Streptophyta</taxon>
        <taxon>Embryophyta</taxon>
        <taxon>Tracheophyta</taxon>
        <taxon>Spermatophyta</taxon>
        <taxon>Magnoliopsida</taxon>
        <taxon>eudicotyledons</taxon>
        <taxon>Gunneridae</taxon>
        <taxon>Pentapetalae</taxon>
        <taxon>asterids</taxon>
        <taxon>campanulids</taxon>
        <taxon>Apiales</taxon>
        <taxon>Apiaceae</taxon>
        <taxon>Apioideae</taxon>
        <taxon>Scandiceae</taxon>
        <taxon>Daucinae</taxon>
        <taxon>Daucus</taxon>
        <taxon>Daucus sect. Daucus</taxon>
    </lineage>
</organism>
<keyword evidence="7" id="KW-1185">Reference proteome</keyword>
<reference evidence="6" key="1">
    <citation type="journal article" date="2016" name="Nat. Genet.">
        <title>A high-quality carrot genome assembly provides new insights into carotenoid accumulation and asterid genome evolution.</title>
        <authorList>
            <person name="Iorizzo M."/>
            <person name="Ellison S."/>
            <person name="Senalik D."/>
            <person name="Zeng P."/>
            <person name="Satapoomin P."/>
            <person name="Huang J."/>
            <person name="Bowman M."/>
            <person name="Iovene M."/>
            <person name="Sanseverino W."/>
            <person name="Cavagnaro P."/>
            <person name="Yildiz M."/>
            <person name="Macko-Podgorni A."/>
            <person name="Moranska E."/>
            <person name="Grzebelus E."/>
            <person name="Grzebelus D."/>
            <person name="Ashrafi H."/>
            <person name="Zheng Z."/>
            <person name="Cheng S."/>
            <person name="Spooner D."/>
            <person name="Van Deynze A."/>
            <person name="Simon P."/>
        </authorList>
    </citation>
    <scope>NUCLEOTIDE SEQUENCE</scope>
    <source>
        <tissue evidence="6">Leaf</tissue>
    </source>
</reference>
<dbReference type="InterPro" id="IPR000008">
    <property type="entry name" value="C2_dom"/>
</dbReference>
<evidence type="ECO:0000256" key="5">
    <source>
        <dbReference type="SAM" id="MobiDB-lite"/>
    </source>
</evidence>
<dbReference type="CDD" id="cd00030">
    <property type="entry name" value="C2"/>
    <property type="match status" value="2"/>
</dbReference>
<dbReference type="GO" id="GO:0016020">
    <property type="term" value="C:membrane"/>
    <property type="evidence" value="ECO:0007669"/>
    <property type="project" value="UniProtKB-SubCell"/>
</dbReference>
<name>A0A164XI59_DAUCS</name>
<evidence type="ECO:0000256" key="1">
    <source>
        <dbReference type="ARBA" id="ARBA00004167"/>
    </source>
</evidence>
<dbReference type="PANTHER" id="PTHR46296">
    <property type="entry name" value="BNAA05G37250D PROTEIN"/>
    <property type="match status" value="1"/>
</dbReference>
<reference evidence="6" key="2">
    <citation type="submission" date="2022-03" db="EMBL/GenBank/DDBJ databases">
        <title>Draft title - Genomic analysis of global carrot germplasm unveils the trajectory of domestication and the origin of high carotenoid orange carrot.</title>
        <authorList>
            <person name="Iorizzo M."/>
            <person name="Ellison S."/>
            <person name="Senalik D."/>
            <person name="Macko-Podgorni A."/>
            <person name="Grzebelus D."/>
            <person name="Bostan H."/>
            <person name="Rolling W."/>
            <person name="Curaba J."/>
            <person name="Simon P."/>
        </authorList>
    </citation>
    <scope>NUCLEOTIDE SEQUENCE</scope>
    <source>
        <tissue evidence="6">Leaf</tissue>
    </source>
</reference>
<dbReference type="InterPro" id="IPR031968">
    <property type="entry name" value="VASt"/>
</dbReference>
<evidence type="ECO:0000256" key="3">
    <source>
        <dbReference type="ARBA" id="ARBA00022989"/>
    </source>
</evidence>